<dbReference type="AlphaFoldDB" id="A0A835VEX6"/>
<comment type="caution">
    <text evidence="7">The sequence shown here is derived from an EMBL/GenBank/DDBJ whole genome shotgun (WGS) entry which is preliminary data.</text>
</comment>
<dbReference type="EMBL" id="JADCNM010000002">
    <property type="protein sequence ID" value="KAG0493961.1"/>
    <property type="molecule type" value="Genomic_DNA"/>
</dbReference>
<keyword evidence="2" id="KW-0808">Transferase</keyword>
<dbReference type="PROSITE" id="PS50127">
    <property type="entry name" value="UBC_2"/>
    <property type="match status" value="1"/>
</dbReference>
<dbReference type="FunFam" id="3.10.110.10:FF:000028">
    <property type="entry name" value="Probable ubiquitin-conjugating enzyme E2 23"/>
    <property type="match status" value="1"/>
</dbReference>
<protein>
    <recommendedName>
        <fullName evidence="1">E2 ubiquitin-conjugating enzyme</fullName>
        <ecNumber evidence="1">2.3.2.23</ecNumber>
    </recommendedName>
</protein>
<dbReference type="SMART" id="SM00212">
    <property type="entry name" value="UBCc"/>
    <property type="match status" value="1"/>
</dbReference>
<name>A0A835VEX6_VANPL</name>
<dbReference type="Gene3D" id="3.10.110.10">
    <property type="entry name" value="Ubiquitin Conjugating Enzyme"/>
    <property type="match status" value="1"/>
</dbReference>
<dbReference type="Pfam" id="PF00179">
    <property type="entry name" value="UQ_con"/>
    <property type="match status" value="1"/>
</dbReference>
<dbReference type="GO" id="GO:0061631">
    <property type="term" value="F:ubiquitin conjugating enzyme activity"/>
    <property type="evidence" value="ECO:0007669"/>
    <property type="project" value="UniProtKB-EC"/>
</dbReference>
<evidence type="ECO:0000313" key="7">
    <source>
        <dbReference type="EMBL" id="KAG0493961.1"/>
    </source>
</evidence>
<evidence type="ECO:0000313" key="8">
    <source>
        <dbReference type="Proteomes" id="UP000639772"/>
    </source>
</evidence>
<dbReference type="SUPFAM" id="SSF54495">
    <property type="entry name" value="UBC-like"/>
    <property type="match status" value="1"/>
</dbReference>
<organism evidence="7 8">
    <name type="scientific">Vanilla planifolia</name>
    <name type="common">Vanilla</name>
    <dbReference type="NCBI Taxonomy" id="51239"/>
    <lineage>
        <taxon>Eukaryota</taxon>
        <taxon>Viridiplantae</taxon>
        <taxon>Streptophyta</taxon>
        <taxon>Embryophyta</taxon>
        <taxon>Tracheophyta</taxon>
        <taxon>Spermatophyta</taxon>
        <taxon>Magnoliopsida</taxon>
        <taxon>Liliopsida</taxon>
        <taxon>Asparagales</taxon>
        <taxon>Orchidaceae</taxon>
        <taxon>Vanilloideae</taxon>
        <taxon>Vanilleae</taxon>
        <taxon>Vanilla</taxon>
    </lineage>
</organism>
<dbReference type="CDD" id="cd23837">
    <property type="entry name" value="UBCc_UBE2O"/>
    <property type="match status" value="1"/>
</dbReference>
<keyword evidence="3" id="KW-0547">Nucleotide-binding</keyword>
<evidence type="ECO:0000256" key="5">
    <source>
        <dbReference type="ARBA" id="ARBA00022840"/>
    </source>
</evidence>
<dbReference type="InterPro" id="IPR000608">
    <property type="entry name" value="UBC"/>
</dbReference>
<evidence type="ECO:0000256" key="2">
    <source>
        <dbReference type="ARBA" id="ARBA00022679"/>
    </source>
</evidence>
<accession>A0A835VEX6</accession>
<dbReference type="OrthoDB" id="47801at2759"/>
<sequence length="350" mass="40100">MLQPTLIVVKDYQDKKNHTMLDDGESSIGMVYKSQELDTPLDFVDKLSVSDPIYKVSSSSNLEESTANDLNKRAVPFKKFDVVSDCSDHFYADREVKSPSKDLMRQILHEWKILDENLPETIFVRVYEERMDLLSAVIIGPAETPYHDGLFFFDIKFQNDYPVSPPKVHFRSGGYYLNPNLYAGGKVCLSLLNTWHGKNSERWNPKMSTILQVLVSIQGLVLNGKPYFNEPNILHKAFMKTEEEKSLSYNRKAFIQSCKLMMVFMRHPPKHFEEFVTQHFRERARAILAACKAYMRGATIGSSLEDCNVDVKLNNRSCSSKFHGELGMLSYQLIMTFAKKGIDYQGINAS</sequence>
<keyword evidence="4" id="KW-0833">Ubl conjugation pathway</keyword>
<dbReference type="InterPro" id="IPR016135">
    <property type="entry name" value="UBQ-conjugating_enzyme/RWD"/>
</dbReference>
<dbReference type="GO" id="GO:0005524">
    <property type="term" value="F:ATP binding"/>
    <property type="evidence" value="ECO:0007669"/>
    <property type="project" value="UniProtKB-KW"/>
</dbReference>
<feature type="domain" description="UBC core" evidence="6">
    <location>
        <begin position="102"/>
        <end position="262"/>
    </location>
</feature>
<evidence type="ECO:0000256" key="4">
    <source>
        <dbReference type="ARBA" id="ARBA00022786"/>
    </source>
</evidence>
<dbReference type="PANTHER" id="PTHR46116">
    <property type="entry name" value="(E3-INDEPENDENT) E2 UBIQUITIN-CONJUGATING ENZYME"/>
    <property type="match status" value="1"/>
</dbReference>
<reference evidence="7 8" key="1">
    <citation type="journal article" date="2020" name="Nat. Food">
        <title>A phased Vanilla planifolia genome enables genetic improvement of flavour and production.</title>
        <authorList>
            <person name="Hasing T."/>
            <person name="Tang H."/>
            <person name="Brym M."/>
            <person name="Khazi F."/>
            <person name="Huang T."/>
            <person name="Chambers A.H."/>
        </authorList>
    </citation>
    <scope>NUCLEOTIDE SEQUENCE [LARGE SCALE GENOMIC DNA]</scope>
    <source>
        <tissue evidence="7">Leaf</tissue>
    </source>
</reference>
<evidence type="ECO:0000256" key="3">
    <source>
        <dbReference type="ARBA" id="ARBA00022741"/>
    </source>
</evidence>
<dbReference type="PANTHER" id="PTHR46116:SF19">
    <property type="entry name" value="UBIQUITIN-CONJUGATING ENZYME FAMILY PROTEIN"/>
    <property type="match status" value="1"/>
</dbReference>
<dbReference type="EC" id="2.3.2.23" evidence="1"/>
<evidence type="ECO:0000259" key="6">
    <source>
        <dbReference type="PROSITE" id="PS50127"/>
    </source>
</evidence>
<proteinExistence type="predicted"/>
<dbReference type="Proteomes" id="UP000639772">
    <property type="component" value="Unassembled WGS sequence"/>
</dbReference>
<keyword evidence="5" id="KW-0067">ATP-binding</keyword>
<evidence type="ECO:0000256" key="1">
    <source>
        <dbReference type="ARBA" id="ARBA00012486"/>
    </source>
</evidence>
<gene>
    <name evidence="7" type="ORF">HPP92_004955</name>
</gene>